<dbReference type="Proteomes" id="UP000199504">
    <property type="component" value="Unassembled WGS sequence"/>
</dbReference>
<evidence type="ECO:0000313" key="2">
    <source>
        <dbReference type="Proteomes" id="UP000199504"/>
    </source>
</evidence>
<dbReference type="SUPFAM" id="SSF55729">
    <property type="entry name" value="Acyl-CoA N-acyltransferases (Nat)"/>
    <property type="match status" value="1"/>
</dbReference>
<accession>A0A1C4WVM7</accession>
<organism evidence="1 2">
    <name type="scientific">Micromonospora mirobrigensis</name>
    <dbReference type="NCBI Taxonomy" id="262898"/>
    <lineage>
        <taxon>Bacteria</taxon>
        <taxon>Bacillati</taxon>
        <taxon>Actinomycetota</taxon>
        <taxon>Actinomycetes</taxon>
        <taxon>Micromonosporales</taxon>
        <taxon>Micromonosporaceae</taxon>
        <taxon>Micromonospora</taxon>
    </lineage>
</organism>
<dbReference type="RefSeq" id="WP_091606223.1">
    <property type="nucleotide sequence ID" value="NZ_FMCX01000002.1"/>
</dbReference>
<proteinExistence type="predicted"/>
<protein>
    <recommendedName>
        <fullName evidence="3">Peptidogalycan biosysnthesis/recognition</fullName>
    </recommendedName>
</protein>
<keyword evidence="2" id="KW-1185">Reference proteome</keyword>
<reference evidence="2" key="1">
    <citation type="submission" date="2016-06" db="EMBL/GenBank/DDBJ databases">
        <authorList>
            <person name="Varghese N."/>
            <person name="Submissions Spin"/>
        </authorList>
    </citation>
    <scope>NUCLEOTIDE SEQUENCE [LARGE SCALE GENOMIC DNA]</scope>
    <source>
        <strain evidence="2">DSM 44830</strain>
    </source>
</reference>
<dbReference type="OrthoDB" id="4141409at2"/>
<evidence type="ECO:0000313" key="1">
    <source>
        <dbReference type="EMBL" id="SCF00275.1"/>
    </source>
</evidence>
<dbReference type="EMBL" id="FMCX01000002">
    <property type="protein sequence ID" value="SCF00275.1"/>
    <property type="molecule type" value="Genomic_DNA"/>
</dbReference>
<dbReference type="InterPro" id="IPR016181">
    <property type="entry name" value="Acyl_CoA_acyltransferase"/>
</dbReference>
<evidence type="ECO:0008006" key="3">
    <source>
        <dbReference type="Google" id="ProtNLM"/>
    </source>
</evidence>
<name>A0A1C4WVM7_9ACTN</name>
<gene>
    <name evidence="1" type="ORF">GA0070564_102541</name>
</gene>
<sequence>MTPQQATTDRWRHLAARAALPLREPWMAAEQGRVGRASAVVTAGGLAARALLVDADEPRTGYTLADLLDQRHSPPDWLPGGPTVFVGALGARLPAVVGDPAAAAGGHRALLDRIEEWARDRGARAVAVGPVPRTAEWTELEEGLTAAGYRPVTQLPEAVLDVDGTGLAGVLERLPRGQRKTVRRQLRVFAAGGGRVEVLPAERADDPRAAALLHDHYRKFGHRSTLADAADRLHRARALPGAFVLSATGDTGLRGVSVLAVDPVRRELFSRLSACRRDDDFTWFNLTFYARIDAAAARGATTLYYGDTTYTPKVQRGCTLRGLTTYVRLLDAEPPDLARRCAAVSRSVLDAVRAELPRGHDHLLDPLEAGGNRG</sequence>
<dbReference type="AlphaFoldDB" id="A0A1C4WVM7"/>
<dbReference type="STRING" id="262898.GA0070564_102541"/>